<gene>
    <name evidence="1" type="ORF">ACFSSB_15725</name>
</gene>
<reference evidence="2" key="1">
    <citation type="journal article" date="2019" name="Int. J. Syst. Evol. Microbiol.">
        <title>The Global Catalogue of Microorganisms (GCM) 10K type strain sequencing project: providing services to taxonomists for standard genome sequencing and annotation.</title>
        <authorList>
            <consortium name="The Broad Institute Genomics Platform"/>
            <consortium name="The Broad Institute Genome Sequencing Center for Infectious Disease"/>
            <person name="Wu L."/>
            <person name="Ma J."/>
        </authorList>
    </citation>
    <scope>NUCLEOTIDE SEQUENCE [LARGE SCALE GENOMIC DNA]</scope>
    <source>
        <strain evidence="2">KCTC 42808</strain>
    </source>
</reference>
<sequence>MEDNEKYLAHFKFEGDLVKNGYLDARKSAEALIGIDEIFRYFLYKKSPELNAVEFDLPVRTRKGSWETLIPENIGELIQFALVSGGAIYGGSALKKMGQNDVGDFGFKDVFKGIVKGIKWIVQIGKHLKTLKKRKFDKVEFKETKGVQFIGIYNDAGEILYVPKIYLELFTEIPETIFNRLTQLIEDERKLKIGFSPNEKLDADDTKKEVSISINDKGIFYKEKEEEDVLFPELAHNQYVELEGHITRGNENSNTIGFAYKNHILTCYPISGKIVEDRTHFFGDCTIRGYVNRMDKNGVYIEKRPRIAYMDILPSDKKTDEDMFSK</sequence>
<dbReference type="Proteomes" id="UP001597467">
    <property type="component" value="Unassembled WGS sequence"/>
</dbReference>
<accession>A0ABW5K4L3</accession>
<dbReference type="RefSeq" id="WP_379906021.1">
    <property type="nucleotide sequence ID" value="NZ_JBHULM010000044.1"/>
</dbReference>
<dbReference type="EMBL" id="JBHULM010000044">
    <property type="protein sequence ID" value="MFD2543776.1"/>
    <property type="molecule type" value="Genomic_DNA"/>
</dbReference>
<evidence type="ECO:0000313" key="1">
    <source>
        <dbReference type="EMBL" id="MFD2543776.1"/>
    </source>
</evidence>
<organism evidence="1 2">
    <name type="scientific">Lacinutrix gracilariae</name>
    <dbReference type="NCBI Taxonomy" id="1747198"/>
    <lineage>
        <taxon>Bacteria</taxon>
        <taxon>Pseudomonadati</taxon>
        <taxon>Bacteroidota</taxon>
        <taxon>Flavobacteriia</taxon>
        <taxon>Flavobacteriales</taxon>
        <taxon>Flavobacteriaceae</taxon>
        <taxon>Lacinutrix</taxon>
    </lineage>
</organism>
<name>A0ABW5K4L3_9FLAO</name>
<proteinExistence type="predicted"/>
<evidence type="ECO:0000313" key="2">
    <source>
        <dbReference type="Proteomes" id="UP001597467"/>
    </source>
</evidence>
<comment type="caution">
    <text evidence="1">The sequence shown here is derived from an EMBL/GenBank/DDBJ whole genome shotgun (WGS) entry which is preliminary data.</text>
</comment>
<protein>
    <submittedName>
        <fullName evidence="1">Uncharacterized protein</fullName>
    </submittedName>
</protein>
<keyword evidence="2" id="KW-1185">Reference proteome</keyword>